<name>A0A9J2PNV3_ASCLU</name>
<evidence type="ECO:0000313" key="1">
    <source>
        <dbReference type="Proteomes" id="UP000036681"/>
    </source>
</evidence>
<keyword evidence="1" id="KW-1185">Reference proteome</keyword>
<dbReference type="AlphaFoldDB" id="A0A9J2PNV3"/>
<sequence length="50" mass="6037">MRMMKMTDCAIFSSLYYQKKNDLNHYIYHQKSQLNKRDVLKETFSLPSCS</sequence>
<evidence type="ECO:0000313" key="2">
    <source>
        <dbReference type="WBParaSite" id="ALUE_0001170001-mRNA-1"/>
    </source>
</evidence>
<protein>
    <submittedName>
        <fullName evidence="2">Uncharacterized protein</fullName>
    </submittedName>
</protein>
<reference evidence="2" key="1">
    <citation type="submission" date="2023-03" db="UniProtKB">
        <authorList>
            <consortium name="WormBaseParasite"/>
        </authorList>
    </citation>
    <scope>IDENTIFICATION</scope>
</reference>
<proteinExistence type="predicted"/>
<dbReference type="Proteomes" id="UP000036681">
    <property type="component" value="Unplaced"/>
</dbReference>
<dbReference type="WBParaSite" id="ALUE_0001170001-mRNA-1">
    <property type="protein sequence ID" value="ALUE_0001170001-mRNA-1"/>
    <property type="gene ID" value="ALUE_0001170001"/>
</dbReference>
<accession>A0A9J2PNV3</accession>
<organism evidence="1 2">
    <name type="scientific">Ascaris lumbricoides</name>
    <name type="common">Giant roundworm</name>
    <dbReference type="NCBI Taxonomy" id="6252"/>
    <lineage>
        <taxon>Eukaryota</taxon>
        <taxon>Metazoa</taxon>
        <taxon>Ecdysozoa</taxon>
        <taxon>Nematoda</taxon>
        <taxon>Chromadorea</taxon>
        <taxon>Rhabditida</taxon>
        <taxon>Spirurina</taxon>
        <taxon>Ascaridomorpha</taxon>
        <taxon>Ascaridoidea</taxon>
        <taxon>Ascarididae</taxon>
        <taxon>Ascaris</taxon>
    </lineage>
</organism>